<sequence length="289" mass="32647">MPIEERFIEEGLRKAEIDEFLRNELEREGYGGIEINRTPTGTQIILYVEKPGMVIGKGGKRINELTNKFEEEIDVEDPSIEVKEVDNPNKNAQVVAQRLANALERGWYFRKAGYSTLRDIMDAGALGAQIVLSGKLTGSRSRVEKFTEGYIKYSGQPAKDIVDEGQAVAKKQLGTIGVTVRIINENATLPDEVEIVEPEEIEEEEFEIKEEAEDEEKTKEAEDEEEEEEAKEEVEAEEEKEKPEDDEHVVCRECGEEFKAITASHLGTHDMTMEEYKEKYPDAPTQGGS</sequence>
<dbReference type="GO" id="GO:0008270">
    <property type="term" value="F:zinc ion binding"/>
    <property type="evidence" value="ECO:0007669"/>
    <property type="project" value="InterPro"/>
</dbReference>
<dbReference type="PANTHER" id="PTHR11760">
    <property type="entry name" value="30S/40S RIBOSOMAL PROTEIN S3"/>
    <property type="match status" value="1"/>
</dbReference>
<dbReference type="FunCoup" id="A0A1Q6DX55">
    <property type="interactions" value="163"/>
</dbReference>
<comment type="function">
    <text evidence="6">Binds the lower part of the 30S subunit head.</text>
</comment>
<feature type="compositionally biased region" description="Basic and acidic residues" evidence="7">
    <location>
        <begin position="267"/>
        <end position="281"/>
    </location>
</feature>
<evidence type="ECO:0000256" key="3">
    <source>
        <dbReference type="ARBA" id="ARBA00022884"/>
    </source>
</evidence>
<dbReference type="GO" id="GO:0022627">
    <property type="term" value="C:cytosolic small ribosomal subunit"/>
    <property type="evidence" value="ECO:0007669"/>
    <property type="project" value="UniProtKB-UniRule"/>
</dbReference>
<reference evidence="9" key="1">
    <citation type="submission" date="2016-12" db="EMBL/GenBank/DDBJ databases">
        <title>Discovery of methanogenic haloarchaea.</title>
        <authorList>
            <person name="Sorokin D.Y."/>
            <person name="Makarova K.S."/>
            <person name="Abbas B."/>
            <person name="Ferrer M."/>
            <person name="Golyshin P.N."/>
        </authorList>
    </citation>
    <scope>NUCLEOTIDE SEQUENCE [LARGE SCALE GENOMIC DNA]</scope>
    <source>
        <strain evidence="9">HMET1</strain>
    </source>
</reference>
<dbReference type="InParanoid" id="A0A1Q6DX55"/>
<feature type="domain" description="KH type-2" evidence="8">
    <location>
        <begin position="17"/>
        <end position="86"/>
    </location>
</feature>
<dbReference type="Gene3D" id="3.30.300.20">
    <property type="match status" value="1"/>
</dbReference>
<dbReference type="InterPro" id="IPR027488">
    <property type="entry name" value="Ribosomal_uS3_arc"/>
</dbReference>
<dbReference type="STRING" id="1903181.BTN85_1396"/>
<comment type="similarity">
    <text evidence="1 6">Belongs to the universal ribosomal protein uS3 family.</text>
</comment>
<dbReference type="Pfam" id="PF07650">
    <property type="entry name" value="KH_2"/>
    <property type="match status" value="1"/>
</dbReference>
<protein>
    <recommendedName>
        <fullName evidence="6">Small ribosomal subunit protein uS3</fullName>
    </recommendedName>
</protein>
<keyword evidence="3 6" id="KW-0694">RNA-binding</keyword>
<dbReference type="HAMAP" id="MF_01309_A">
    <property type="entry name" value="Ribosomal_uS3_A"/>
    <property type="match status" value="1"/>
</dbReference>
<dbReference type="InterPro" id="IPR004044">
    <property type="entry name" value="KH_dom_type_2"/>
</dbReference>
<feature type="region of interest" description="Disordered" evidence="7">
    <location>
        <begin position="199"/>
        <end position="249"/>
    </location>
</feature>
<evidence type="ECO:0000256" key="5">
    <source>
        <dbReference type="ARBA" id="ARBA00023274"/>
    </source>
</evidence>
<dbReference type="Gene3D" id="1.10.10.1550">
    <property type="entry name" value="ROS/MUCR transcriptional regulator protein"/>
    <property type="match status" value="1"/>
</dbReference>
<dbReference type="InterPro" id="IPR001351">
    <property type="entry name" value="Ribosomal_uS3_C"/>
</dbReference>
<dbReference type="Pfam" id="PF05443">
    <property type="entry name" value="ROS_MUCR"/>
    <property type="match status" value="1"/>
</dbReference>
<comment type="caution">
    <text evidence="9">The sequence shown here is derived from an EMBL/GenBank/DDBJ whole genome shotgun (WGS) entry which is preliminary data.</text>
</comment>
<keyword evidence="4 6" id="KW-0689">Ribosomal protein</keyword>
<dbReference type="InterPro" id="IPR036419">
    <property type="entry name" value="Ribosomal_S3_C_sf"/>
</dbReference>
<dbReference type="PROSITE" id="PS50823">
    <property type="entry name" value="KH_TYPE_2"/>
    <property type="match status" value="1"/>
</dbReference>
<dbReference type="SUPFAM" id="SSF54821">
    <property type="entry name" value="Ribosomal protein S3 C-terminal domain"/>
    <property type="match status" value="1"/>
</dbReference>
<name>A0A1Q6DX55_METT1</name>
<dbReference type="Pfam" id="PF00189">
    <property type="entry name" value="Ribosomal_S3_C"/>
    <property type="match status" value="1"/>
</dbReference>
<dbReference type="NCBIfam" id="TIGR01008">
    <property type="entry name" value="uS3_euk_arch"/>
    <property type="match status" value="1"/>
</dbReference>
<dbReference type="InterPro" id="IPR057258">
    <property type="entry name" value="Ribosomal_uS3"/>
</dbReference>
<dbReference type="FunFam" id="3.30.300.20:FF:000001">
    <property type="entry name" value="30S ribosomal protein S3"/>
    <property type="match status" value="1"/>
</dbReference>
<gene>
    <name evidence="6" type="primary">rps3</name>
    <name evidence="9" type="ORF">BTN85_1396</name>
</gene>
<dbReference type="SUPFAM" id="SSF54814">
    <property type="entry name" value="Prokaryotic type KH domain (KH-domain type II)"/>
    <property type="match status" value="1"/>
</dbReference>
<keyword evidence="5 6" id="KW-0687">Ribonucleoprotein</keyword>
<evidence type="ECO:0000256" key="1">
    <source>
        <dbReference type="ARBA" id="ARBA00010761"/>
    </source>
</evidence>
<dbReference type="InterPro" id="IPR005703">
    <property type="entry name" value="Ribosomal_uS3_euk/arc"/>
</dbReference>
<feature type="compositionally biased region" description="Basic and acidic residues" evidence="7">
    <location>
        <begin position="239"/>
        <end position="249"/>
    </location>
</feature>
<dbReference type="GO" id="GO:0003735">
    <property type="term" value="F:structural constituent of ribosome"/>
    <property type="evidence" value="ECO:0007669"/>
    <property type="project" value="UniProtKB-UniRule"/>
</dbReference>
<dbReference type="PROSITE" id="PS50084">
    <property type="entry name" value="KH_TYPE_1"/>
    <property type="match status" value="1"/>
</dbReference>
<dbReference type="InterPro" id="IPR015946">
    <property type="entry name" value="KH_dom-like_a/b"/>
</dbReference>
<evidence type="ECO:0000256" key="7">
    <source>
        <dbReference type="SAM" id="MobiDB-lite"/>
    </source>
</evidence>
<dbReference type="GO" id="GO:0019843">
    <property type="term" value="F:rRNA binding"/>
    <property type="evidence" value="ECO:0007669"/>
    <property type="project" value="UniProtKB-UniRule"/>
</dbReference>
<dbReference type="AlphaFoldDB" id="A0A1Q6DX55"/>
<evidence type="ECO:0000313" key="9">
    <source>
        <dbReference type="EMBL" id="OKY78892.1"/>
    </source>
</evidence>
<evidence type="ECO:0000256" key="4">
    <source>
        <dbReference type="ARBA" id="ARBA00022980"/>
    </source>
</evidence>
<comment type="subunit">
    <text evidence="6">Part of the 30S ribosomal subunit.</text>
</comment>
<dbReference type="SMART" id="SM00322">
    <property type="entry name" value="KH"/>
    <property type="match status" value="1"/>
</dbReference>
<evidence type="ECO:0000256" key="6">
    <source>
        <dbReference type="HAMAP-Rule" id="MF_01309"/>
    </source>
</evidence>
<dbReference type="GO" id="GO:0003677">
    <property type="term" value="F:DNA binding"/>
    <property type="evidence" value="ECO:0007669"/>
    <property type="project" value="InterPro"/>
</dbReference>
<dbReference type="CDD" id="cd02411">
    <property type="entry name" value="KH-II_30S_S3_arch"/>
    <property type="match status" value="1"/>
</dbReference>
<dbReference type="Proteomes" id="UP000185744">
    <property type="component" value="Unassembled WGS sequence"/>
</dbReference>
<dbReference type="Gene3D" id="3.30.1140.32">
    <property type="entry name" value="Ribosomal protein S3, C-terminal domain"/>
    <property type="match status" value="1"/>
</dbReference>
<accession>A0A1Q6DX55</accession>
<proteinExistence type="inferred from homology"/>
<keyword evidence="2 6" id="KW-0699">rRNA-binding</keyword>
<evidence type="ECO:0000313" key="10">
    <source>
        <dbReference type="Proteomes" id="UP000185744"/>
    </source>
</evidence>
<keyword evidence="10" id="KW-1185">Reference proteome</keyword>
<dbReference type="NCBIfam" id="NF003219">
    <property type="entry name" value="PRK04191.1"/>
    <property type="match status" value="1"/>
</dbReference>
<dbReference type="InterPro" id="IPR008807">
    <property type="entry name" value="ROS_MUCR"/>
</dbReference>
<dbReference type="GO" id="GO:0006355">
    <property type="term" value="P:regulation of DNA-templated transcription"/>
    <property type="evidence" value="ECO:0007669"/>
    <property type="project" value="InterPro"/>
</dbReference>
<dbReference type="InterPro" id="IPR041920">
    <property type="entry name" value="ROS/MUCR_sf"/>
</dbReference>
<evidence type="ECO:0000259" key="8">
    <source>
        <dbReference type="PROSITE" id="PS50823"/>
    </source>
</evidence>
<dbReference type="EMBL" id="MSDW01000001">
    <property type="protein sequence ID" value="OKY78892.1"/>
    <property type="molecule type" value="Genomic_DNA"/>
</dbReference>
<feature type="compositionally biased region" description="Acidic residues" evidence="7">
    <location>
        <begin position="199"/>
        <end position="238"/>
    </location>
</feature>
<feature type="region of interest" description="Disordered" evidence="7">
    <location>
        <begin position="261"/>
        <end position="289"/>
    </location>
</feature>
<dbReference type="InterPro" id="IPR004087">
    <property type="entry name" value="KH_dom"/>
</dbReference>
<dbReference type="InterPro" id="IPR009019">
    <property type="entry name" value="KH_sf_prok-type"/>
</dbReference>
<organism evidence="9 10">
    <name type="scientific">Methanohalarchaeum thermophilum</name>
    <dbReference type="NCBI Taxonomy" id="1903181"/>
    <lineage>
        <taxon>Archaea</taxon>
        <taxon>Methanobacteriati</taxon>
        <taxon>Methanobacteriota</taxon>
        <taxon>Methanonatronarchaeia</taxon>
        <taxon>Methanonatronarchaeales</taxon>
        <taxon>Methanonatronarchaeaceae</taxon>
        <taxon>Candidatus Methanohalarchaeum</taxon>
    </lineage>
</organism>
<dbReference type="GO" id="GO:0006412">
    <property type="term" value="P:translation"/>
    <property type="evidence" value="ECO:0007669"/>
    <property type="project" value="UniProtKB-UniRule"/>
</dbReference>
<dbReference type="PANTHER" id="PTHR11760:SF32">
    <property type="entry name" value="SMALL RIBOSOMAL SUBUNIT PROTEIN US3"/>
    <property type="match status" value="1"/>
</dbReference>
<evidence type="ECO:0000256" key="2">
    <source>
        <dbReference type="ARBA" id="ARBA00022730"/>
    </source>
</evidence>